<keyword evidence="2" id="KW-0812">Transmembrane</keyword>
<accession>A0A4R5B6S7</accession>
<dbReference type="Pfam" id="PF14224">
    <property type="entry name" value="DUF4331"/>
    <property type="match status" value="1"/>
</dbReference>
<proteinExistence type="predicted"/>
<comment type="caution">
    <text evidence="3">The sequence shown here is derived from an EMBL/GenBank/DDBJ whole genome shotgun (WGS) entry which is preliminary data.</text>
</comment>
<sequence length="550" mass="57946">MRGLLPNHARTGRAATGRATAGQARTGRTTAGRVGAQLRAGAAVAAGGTLLVGGFAGLVPGRGGASSHREAPLISGQPQYDNTDVYAFVSPDKPDTTTLIANFLPFQEPAGGPNFYKFARDARYDINVDNDGDALPDLTYRFQFRDRLKDGNTFLYNTGPVTSLDDPDLNFTQTYDLTLIQRVKGRVHQAVKLAEHVPVAPSNVGKASMPGYAALRAQAVKPLPYGLKTFAGQADDSFFLDLRVFDLLYGADLKEVGNDTLRGYNVNTIALQVPSRFLTRNRDPVVAVNSTVQRRNAGGGYTQVSRLGSPLVNEVVIPLAQKDAFNASSPAHDARFAGFVADPELPKLIEKIYKIPAPPGPRGDLAQVFLTGVPGLTQPAHVRPAEMLRLNTAVKPAAEPNRLGVLGGDKAGFPNGRRLDDDVIDISLQAVEGELIGAKNDLGDAVDANDARFEKSFPYVAQPHSGSDARGTAGAKGGAAKLKAAKKKNGKAVTFLNAGAASDDASGDGGGSGTLGMLPVAALTGGAVFVLTGGLMWWRRKDRSRARPGA</sequence>
<evidence type="ECO:0000256" key="1">
    <source>
        <dbReference type="SAM" id="MobiDB-lite"/>
    </source>
</evidence>
<name>A0A4R5B6S7_9ACTN</name>
<evidence type="ECO:0000313" key="3">
    <source>
        <dbReference type="EMBL" id="TDD78962.1"/>
    </source>
</evidence>
<feature type="compositionally biased region" description="Low complexity" evidence="1">
    <location>
        <begin position="12"/>
        <end position="30"/>
    </location>
</feature>
<dbReference type="Proteomes" id="UP000294513">
    <property type="component" value="Unassembled WGS sequence"/>
</dbReference>
<keyword evidence="2" id="KW-1133">Transmembrane helix</keyword>
<feature type="transmembrane region" description="Helical" evidence="2">
    <location>
        <begin position="516"/>
        <end position="538"/>
    </location>
</feature>
<feature type="region of interest" description="Disordered" evidence="1">
    <location>
        <begin position="1"/>
        <end position="30"/>
    </location>
</feature>
<evidence type="ECO:0000256" key="2">
    <source>
        <dbReference type="SAM" id="Phobius"/>
    </source>
</evidence>
<dbReference type="EMBL" id="SMKU01000188">
    <property type="protein sequence ID" value="TDD78962.1"/>
    <property type="molecule type" value="Genomic_DNA"/>
</dbReference>
<organism evidence="3 4">
    <name type="scientific">Actinomadura rubrisoli</name>
    <dbReference type="NCBI Taxonomy" id="2530368"/>
    <lineage>
        <taxon>Bacteria</taxon>
        <taxon>Bacillati</taxon>
        <taxon>Actinomycetota</taxon>
        <taxon>Actinomycetes</taxon>
        <taxon>Streptosporangiales</taxon>
        <taxon>Thermomonosporaceae</taxon>
        <taxon>Actinomadura</taxon>
    </lineage>
</organism>
<dbReference type="InterPro" id="IPR025566">
    <property type="entry name" value="DUF4331"/>
</dbReference>
<evidence type="ECO:0000313" key="4">
    <source>
        <dbReference type="Proteomes" id="UP000294513"/>
    </source>
</evidence>
<reference evidence="3 4" key="1">
    <citation type="submission" date="2019-03" db="EMBL/GenBank/DDBJ databases">
        <title>Draft genome sequences of novel Actinobacteria.</title>
        <authorList>
            <person name="Sahin N."/>
            <person name="Ay H."/>
            <person name="Saygin H."/>
        </authorList>
    </citation>
    <scope>NUCLEOTIDE SEQUENCE [LARGE SCALE GENOMIC DNA]</scope>
    <source>
        <strain evidence="3 4">H3C3</strain>
    </source>
</reference>
<dbReference type="AlphaFoldDB" id="A0A4R5B6S7"/>
<gene>
    <name evidence="3" type="ORF">E1298_28920</name>
</gene>
<dbReference type="OrthoDB" id="9791748at2"/>
<keyword evidence="2" id="KW-0472">Membrane</keyword>
<protein>
    <submittedName>
        <fullName evidence="3">DUF4331 domain-containing protein</fullName>
    </submittedName>
</protein>
<keyword evidence="4" id="KW-1185">Reference proteome</keyword>